<evidence type="ECO:0000313" key="4">
    <source>
        <dbReference type="EMBL" id="PVE12157.1"/>
    </source>
</evidence>
<dbReference type="InterPro" id="IPR036423">
    <property type="entry name" value="SOD-like_Cu/Zn_dom_sf"/>
</dbReference>
<dbReference type="Gene3D" id="2.60.40.200">
    <property type="entry name" value="Superoxide dismutase, copper/zinc binding domain"/>
    <property type="match status" value="1"/>
</dbReference>
<evidence type="ECO:0000256" key="1">
    <source>
        <dbReference type="ARBA" id="ARBA00010457"/>
    </source>
</evidence>
<evidence type="ECO:0000259" key="3">
    <source>
        <dbReference type="Pfam" id="PF00080"/>
    </source>
</evidence>
<accession>A0A2T7TAH7</accession>
<name>A0A2T7TAH7_9ACTN</name>
<dbReference type="EMBL" id="AZSP01000122">
    <property type="protein sequence ID" value="PVE12157.1"/>
    <property type="molecule type" value="Genomic_DNA"/>
</dbReference>
<dbReference type="GO" id="GO:0046872">
    <property type="term" value="F:metal ion binding"/>
    <property type="evidence" value="ECO:0007669"/>
    <property type="project" value="InterPro"/>
</dbReference>
<protein>
    <submittedName>
        <fullName evidence="4">Copper/zinc superoxide dismutase (SODC)</fullName>
    </submittedName>
</protein>
<feature type="domain" description="Superoxide dismutase copper/zinc binding" evidence="3">
    <location>
        <begin position="66"/>
        <end position="187"/>
    </location>
</feature>
<comment type="similarity">
    <text evidence="1">Belongs to the Cu-Zn superoxide dismutase family.</text>
</comment>
<dbReference type="Proteomes" id="UP000245992">
    <property type="component" value="Unassembled WGS sequence"/>
</dbReference>
<comment type="caution">
    <text evidence="4">The sequence shown here is derived from an EMBL/GenBank/DDBJ whole genome shotgun (WGS) entry which is preliminary data.</text>
</comment>
<dbReference type="STRING" id="1440053.GCA_000718095_00313"/>
<gene>
    <name evidence="4" type="ORF">Y717_05925</name>
</gene>
<feature type="signal peptide" evidence="2">
    <location>
        <begin position="1"/>
        <end position="28"/>
    </location>
</feature>
<dbReference type="SUPFAM" id="SSF49329">
    <property type="entry name" value="Cu,Zn superoxide dismutase-like"/>
    <property type="match status" value="1"/>
</dbReference>
<sequence length="193" mass="20353">MTFRSKTSVSAVLAVTALLAMPPMVASAQGGGSPTVWAEGRFLAPSPYFPPDAVTYDRKVPVGAHVTVVERTGARTTGVGLAVSGLVPNRMYGAHVHTKPCGRAPEDAGPHYQHIKDPHQPSTDPAYANAANEVWLDFTTDVLGRAVAESTHDWGFRRGEARSVVIHDHGTMTDPGEAGTAGARLACLTVPFV</sequence>
<feature type="chain" id="PRO_5015775346" evidence="2">
    <location>
        <begin position="29"/>
        <end position="193"/>
    </location>
</feature>
<dbReference type="InterPro" id="IPR001424">
    <property type="entry name" value="SOD_Cu_Zn_dom"/>
</dbReference>
<dbReference type="RefSeq" id="WP_051745322.1">
    <property type="nucleotide sequence ID" value="NZ_AZSP01000122.1"/>
</dbReference>
<proteinExistence type="inferred from homology"/>
<reference evidence="4 5" key="1">
    <citation type="submission" date="2013-12" db="EMBL/GenBank/DDBJ databases">
        <title>Annotated genome of Streptomyces scopuliridis.</title>
        <authorList>
            <person name="Olson J.B."/>
        </authorList>
    </citation>
    <scope>NUCLEOTIDE SEQUENCE [LARGE SCALE GENOMIC DNA]</scope>
    <source>
        <strain evidence="4 5">RB72</strain>
    </source>
</reference>
<evidence type="ECO:0000256" key="2">
    <source>
        <dbReference type="SAM" id="SignalP"/>
    </source>
</evidence>
<evidence type="ECO:0000313" key="5">
    <source>
        <dbReference type="Proteomes" id="UP000245992"/>
    </source>
</evidence>
<dbReference type="Pfam" id="PF00080">
    <property type="entry name" value="Sod_Cu"/>
    <property type="match status" value="1"/>
</dbReference>
<dbReference type="GO" id="GO:0006801">
    <property type="term" value="P:superoxide metabolic process"/>
    <property type="evidence" value="ECO:0007669"/>
    <property type="project" value="InterPro"/>
</dbReference>
<keyword evidence="2" id="KW-0732">Signal</keyword>
<keyword evidence="5" id="KW-1185">Reference proteome</keyword>
<dbReference type="AlphaFoldDB" id="A0A2T7TAH7"/>
<organism evidence="4 5">
    <name type="scientific">Streptomyces scopuliridis RB72</name>
    <dbReference type="NCBI Taxonomy" id="1440053"/>
    <lineage>
        <taxon>Bacteria</taxon>
        <taxon>Bacillati</taxon>
        <taxon>Actinomycetota</taxon>
        <taxon>Actinomycetes</taxon>
        <taxon>Kitasatosporales</taxon>
        <taxon>Streptomycetaceae</taxon>
        <taxon>Streptomyces</taxon>
    </lineage>
</organism>